<organism evidence="1 2">
    <name type="scientific">Helianthus annuus</name>
    <name type="common">Common sunflower</name>
    <dbReference type="NCBI Taxonomy" id="4232"/>
    <lineage>
        <taxon>Eukaryota</taxon>
        <taxon>Viridiplantae</taxon>
        <taxon>Streptophyta</taxon>
        <taxon>Embryophyta</taxon>
        <taxon>Tracheophyta</taxon>
        <taxon>Spermatophyta</taxon>
        <taxon>Magnoliopsida</taxon>
        <taxon>eudicotyledons</taxon>
        <taxon>Gunneridae</taxon>
        <taxon>Pentapetalae</taxon>
        <taxon>asterids</taxon>
        <taxon>campanulids</taxon>
        <taxon>Asterales</taxon>
        <taxon>Asteraceae</taxon>
        <taxon>Asteroideae</taxon>
        <taxon>Heliantheae alliance</taxon>
        <taxon>Heliantheae</taxon>
        <taxon>Helianthus</taxon>
    </lineage>
</organism>
<reference evidence="1" key="1">
    <citation type="journal article" date="2017" name="Nature">
        <title>The sunflower genome provides insights into oil metabolism, flowering and Asterid evolution.</title>
        <authorList>
            <person name="Badouin H."/>
            <person name="Gouzy J."/>
            <person name="Grassa C.J."/>
            <person name="Murat F."/>
            <person name="Staton S.E."/>
            <person name="Cottret L."/>
            <person name="Lelandais-Briere C."/>
            <person name="Owens G.L."/>
            <person name="Carrere S."/>
            <person name="Mayjonade B."/>
            <person name="Legrand L."/>
            <person name="Gill N."/>
            <person name="Kane N.C."/>
            <person name="Bowers J.E."/>
            <person name="Hubner S."/>
            <person name="Bellec A."/>
            <person name="Berard A."/>
            <person name="Berges H."/>
            <person name="Blanchet N."/>
            <person name="Boniface M.C."/>
            <person name="Brunel D."/>
            <person name="Catrice O."/>
            <person name="Chaidir N."/>
            <person name="Claudel C."/>
            <person name="Donnadieu C."/>
            <person name="Faraut T."/>
            <person name="Fievet G."/>
            <person name="Helmstetter N."/>
            <person name="King M."/>
            <person name="Knapp S.J."/>
            <person name="Lai Z."/>
            <person name="Le Paslier M.C."/>
            <person name="Lippi Y."/>
            <person name="Lorenzon L."/>
            <person name="Mandel J.R."/>
            <person name="Marage G."/>
            <person name="Marchand G."/>
            <person name="Marquand E."/>
            <person name="Bret-Mestries E."/>
            <person name="Morien E."/>
            <person name="Nambeesan S."/>
            <person name="Nguyen T."/>
            <person name="Pegot-Espagnet P."/>
            <person name="Pouilly N."/>
            <person name="Raftis F."/>
            <person name="Sallet E."/>
            <person name="Schiex T."/>
            <person name="Thomas J."/>
            <person name="Vandecasteele C."/>
            <person name="Vares D."/>
            <person name="Vear F."/>
            <person name="Vautrin S."/>
            <person name="Crespi M."/>
            <person name="Mangin B."/>
            <person name="Burke J.M."/>
            <person name="Salse J."/>
            <person name="Munos S."/>
            <person name="Vincourt P."/>
            <person name="Rieseberg L.H."/>
            <person name="Langlade N.B."/>
        </authorList>
    </citation>
    <scope>NUCLEOTIDE SEQUENCE</scope>
    <source>
        <tissue evidence="1">Leaves</tissue>
    </source>
</reference>
<proteinExistence type="predicted"/>
<protein>
    <submittedName>
        <fullName evidence="1">Uncharacterized protein</fullName>
    </submittedName>
</protein>
<evidence type="ECO:0000313" key="2">
    <source>
        <dbReference type="Proteomes" id="UP000215914"/>
    </source>
</evidence>
<name>A0A9K3H0L6_HELAN</name>
<reference evidence="1" key="2">
    <citation type="submission" date="2020-06" db="EMBL/GenBank/DDBJ databases">
        <title>Helianthus annuus Genome sequencing and assembly Release 2.</title>
        <authorList>
            <person name="Gouzy J."/>
            <person name="Langlade N."/>
            <person name="Munos S."/>
        </authorList>
    </citation>
    <scope>NUCLEOTIDE SEQUENCE</scope>
    <source>
        <tissue evidence="1">Leaves</tissue>
    </source>
</reference>
<dbReference type="AlphaFoldDB" id="A0A9K3H0L6"/>
<accession>A0A9K3H0L6</accession>
<dbReference type="Proteomes" id="UP000215914">
    <property type="component" value="Unassembled WGS sequence"/>
</dbReference>
<dbReference type="Gramene" id="mRNA:HanXRQr2_Chr16g0753131">
    <property type="protein sequence ID" value="CDS:HanXRQr2_Chr16g0753131.1"/>
    <property type="gene ID" value="HanXRQr2_Chr16g0753131"/>
</dbReference>
<keyword evidence="2" id="KW-1185">Reference proteome</keyword>
<dbReference type="EMBL" id="MNCJ02000331">
    <property type="protein sequence ID" value="KAF5760404.1"/>
    <property type="molecule type" value="Genomic_DNA"/>
</dbReference>
<sequence>MRQLALDVLLNCNLQSAIKVSLTFASDYLLVKFILLQDACCTSNNEQGVNLPVMYVSLPINFHIPQLVLFRHR</sequence>
<comment type="caution">
    <text evidence="1">The sequence shown here is derived from an EMBL/GenBank/DDBJ whole genome shotgun (WGS) entry which is preliminary data.</text>
</comment>
<evidence type="ECO:0000313" key="1">
    <source>
        <dbReference type="EMBL" id="KAF5760404.1"/>
    </source>
</evidence>
<gene>
    <name evidence="1" type="ORF">HanXRQr2_Chr16g0753131</name>
</gene>